<organism evidence="2 3">
    <name type="scientific">Janthinobacterium agaricidamnosum NBRC 102515 = DSM 9628</name>
    <dbReference type="NCBI Taxonomy" id="1349767"/>
    <lineage>
        <taxon>Bacteria</taxon>
        <taxon>Pseudomonadati</taxon>
        <taxon>Pseudomonadota</taxon>
        <taxon>Betaproteobacteria</taxon>
        <taxon>Burkholderiales</taxon>
        <taxon>Oxalobacteraceae</taxon>
        <taxon>Janthinobacterium</taxon>
    </lineage>
</organism>
<dbReference type="KEGG" id="jag:GJA_2274"/>
<reference evidence="2 3" key="1">
    <citation type="journal article" date="2015" name="Genome Announc.">
        <title>Genome Sequence of Mushroom Soft-Rot Pathogen Janthinobacterium agaricidamnosum.</title>
        <authorList>
            <person name="Graupner K."/>
            <person name="Lackner G."/>
            <person name="Hertweck C."/>
        </authorList>
    </citation>
    <scope>NUCLEOTIDE SEQUENCE [LARGE SCALE GENOMIC DNA]</scope>
    <source>
        <strain evidence="3">NBRC 102515 / DSM 9628</strain>
    </source>
</reference>
<sequence length="68" mass="8172">MRALHRHGQAFRTQRDDGGRRRRIWRGRTRLLRRGGRTQRRRRRPAWNGRDSGAHGRTSLSDENGRNR</sequence>
<protein>
    <submittedName>
        <fullName evidence="2">Uncharacterized protein</fullName>
    </submittedName>
</protein>
<dbReference type="AlphaFoldDB" id="W0V6D2"/>
<accession>W0V6D2</accession>
<proteinExistence type="predicted"/>
<dbReference type="EMBL" id="HG322949">
    <property type="protein sequence ID" value="CDG82908.1"/>
    <property type="molecule type" value="Genomic_DNA"/>
</dbReference>
<feature type="compositionally biased region" description="Basic residues" evidence="1">
    <location>
        <begin position="20"/>
        <end position="45"/>
    </location>
</feature>
<dbReference type="Proteomes" id="UP000027604">
    <property type="component" value="Chromosome I"/>
</dbReference>
<name>W0V6D2_9BURK</name>
<gene>
    <name evidence="2" type="ORF">GJA_2274</name>
</gene>
<dbReference type="HOGENOM" id="CLU_2788307_0_0_4"/>
<feature type="region of interest" description="Disordered" evidence="1">
    <location>
        <begin position="1"/>
        <end position="68"/>
    </location>
</feature>
<keyword evidence="3" id="KW-1185">Reference proteome</keyword>
<dbReference type="PATRIC" id="fig|1349767.4.peg.4022"/>
<evidence type="ECO:0000313" key="2">
    <source>
        <dbReference type="EMBL" id="CDG82908.1"/>
    </source>
</evidence>
<evidence type="ECO:0000256" key="1">
    <source>
        <dbReference type="SAM" id="MobiDB-lite"/>
    </source>
</evidence>
<evidence type="ECO:0000313" key="3">
    <source>
        <dbReference type="Proteomes" id="UP000027604"/>
    </source>
</evidence>